<evidence type="ECO:0000313" key="2">
    <source>
        <dbReference type="EMBL" id="KAE8362428.1"/>
    </source>
</evidence>
<proteinExistence type="predicted"/>
<dbReference type="AlphaFoldDB" id="A0A5N6ZYJ1"/>
<reference evidence="2 3" key="1">
    <citation type="submission" date="2019-04" db="EMBL/GenBank/DDBJ databases">
        <title>Friends and foes A comparative genomics studyof 23 Aspergillus species from section Flavi.</title>
        <authorList>
            <consortium name="DOE Joint Genome Institute"/>
            <person name="Kjaerbolling I."/>
            <person name="Vesth T."/>
            <person name="Frisvad J.C."/>
            <person name="Nybo J.L."/>
            <person name="Theobald S."/>
            <person name="Kildgaard S."/>
            <person name="Isbrandt T."/>
            <person name="Kuo A."/>
            <person name="Sato A."/>
            <person name="Lyhne E.K."/>
            <person name="Kogle M.E."/>
            <person name="Wiebenga A."/>
            <person name="Kun R.S."/>
            <person name="Lubbers R.J."/>
            <person name="Makela M.R."/>
            <person name="Barry K."/>
            <person name="Chovatia M."/>
            <person name="Clum A."/>
            <person name="Daum C."/>
            <person name="Haridas S."/>
            <person name="He G."/>
            <person name="LaButti K."/>
            <person name="Lipzen A."/>
            <person name="Mondo S."/>
            <person name="Riley R."/>
            <person name="Salamov A."/>
            <person name="Simmons B.A."/>
            <person name="Magnuson J.K."/>
            <person name="Henrissat B."/>
            <person name="Mortensen U.H."/>
            <person name="Larsen T.O."/>
            <person name="Devries R.P."/>
            <person name="Grigoriev I.V."/>
            <person name="Machida M."/>
            <person name="Baker S.E."/>
            <person name="Andersen M.R."/>
        </authorList>
    </citation>
    <scope>NUCLEOTIDE SEQUENCE [LARGE SCALE GENOMIC DNA]</scope>
    <source>
        <strain evidence="2 3">CBS 763.97</strain>
    </source>
</reference>
<dbReference type="OrthoDB" id="4506844at2759"/>
<evidence type="ECO:0000256" key="1">
    <source>
        <dbReference type="SAM" id="MobiDB-lite"/>
    </source>
</evidence>
<keyword evidence="3" id="KW-1185">Reference proteome</keyword>
<sequence>MDLSSNTYAGGYQRHTWNRDSDAHRDPRKAKRSSDTGKKTKKLLARRNTEESELSTTLPDEVKTNITSWKDDPLSFFVKGSDVNLELDDCIGGFYSCLVSLESRQGLDSIRTRFLNVSFFTI</sequence>
<dbReference type="RefSeq" id="XP_031925509.1">
    <property type="nucleotide sequence ID" value="XM_032075941.1"/>
</dbReference>
<organism evidence="2 3">
    <name type="scientific">Aspergillus caelatus</name>
    <dbReference type="NCBI Taxonomy" id="61420"/>
    <lineage>
        <taxon>Eukaryota</taxon>
        <taxon>Fungi</taxon>
        <taxon>Dikarya</taxon>
        <taxon>Ascomycota</taxon>
        <taxon>Pezizomycotina</taxon>
        <taxon>Eurotiomycetes</taxon>
        <taxon>Eurotiomycetidae</taxon>
        <taxon>Eurotiales</taxon>
        <taxon>Aspergillaceae</taxon>
        <taxon>Aspergillus</taxon>
        <taxon>Aspergillus subgen. Circumdati</taxon>
    </lineage>
</organism>
<dbReference type="Proteomes" id="UP000326268">
    <property type="component" value="Unassembled WGS sequence"/>
</dbReference>
<evidence type="ECO:0000313" key="3">
    <source>
        <dbReference type="Proteomes" id="UP000326268"/>
    </source>
</evidence>
<name>A0A5N6ZYJ1_9EURO</name>
<feature type="region of interest" description="Disordered" evidence="1">
    <location>
        <begin position="1"/>
        <end position="56"/>
    </location>
</feature>
<dbReference type="EMBL" id="ML737704">
    <property type="protein sequence ID" value="KAE8362428.1"/>
    <property type="molecule type" value="Genomic_DNA"/>
</dbReference>
<gene>
    <name evidence="2" type="ORF">BDV27DRAFT_18374</name>
</gene>
<dbReference type="GeneID" id="43660387"/>
<accession>A0A5N6ZYJ1</accession>
<protein>
    <submittedName>
        <fullName evidence="2">Uncharacterized protein</fullName>
    </submittedName>
</protein>